<keyword evidence="2" id="KW-1185">Reference proteome</keyword>
<dbReference type="SUPFAM" id="SSF56112">
    <property type="entry name" value="Protein kinase-like (PK-like)"/>
    <property type="match status" value="1"/>
</dbReference>
<dbReference type="PANTHER" id="PTHR11012:SF13">
    <property type="entry name" value="CHK KINASE-LIKE DOMAIN-CONTAINING PROTEIN-RELATED"/>
    <property type="match status" value="1"/>
</dbReference>
<dbReference type="Proteomes" id="UP000504634">
    <property type="component" value="Unplaced"/>
</dbReference>
<dbReference type="PANTHER" id="PTHR11012">
    <property type="entry name" value="PROTEIN KINASE-LIKE DOMAIN-CONTAINING"/>
    <property type="match status" value="1"/>
</dbReference>
<evidence type="ECO:0000313" key="3">
    <source>
        <dbReference type="RefSeq" id="XP_030374818.1"/>
    </source>
</evidence>
<feature type="domain" description="CHK kinase-like" evidence="1">
    <location>
        <begin position="131"/>
        <end position="323"/>
    </location>
</feature>
<proteinExistence type="predicted"/>
<dbReference type="InterPro" id="IPR011009">
    <property type="entry name" value="Kinase-like_dom_sf"/>
</dbReference>
<dbReference type="RefSeq" id="XP_030374818.1">
    <property type="nucleotide sequence ID" value="XM_030518958.1"/>
</dbReference>
<evidence type="ECO:0000313" key="2">
    <source>
        <dbReference type="Proteomes" id="UP000504634"/>
    </source>
</evidence>
<dbReference type="Pfam" id="PF02958">
    <property type="entry name" value="EcKL"/>
    <property type="match status" value="1"/>
</dbReference>
<dbReference type="InterPro" id="IPR004119">
    <property type="entry name" value="EcKL"/>
</dbReference>
<sequence length="415" mass="48562">MAAISPEWLTRDYVEQALRTFYKDAALKLIHLDINPALGPGENYGGVLTRMLVRFRLSNETDEKKNHLIVKTSIEDDELSQELMSHYDIFNREITIYEEVLPKLNELLIEIDEYEQLFPTALYVDRERSAIIFEDLSIKGYVMADRIKRLDTEHVQLILRKLAKMHATSAALNERNNGCLEGYDRGFFNRYTNAYSGYFVGSLLAAARWLSKRSECVHYAQKLFELAPHYMDIGRECFHPTPGHVNVLAHGDVWTNNVMFKYDPKTGRPVDVLLIDFQYSFWGSPTIDLHHLFNTSLQEKLRREEQNSFFQFYHRIFTSTLRKLNYRQNTIPTLHQFKLQVEKKRFFAVHSTVVIQPVMINEDPTDASFNALMNDDERGTSFKDRLYNNPEVQQNLKHFLPVFERKGLLEVNQCS</sequence>
<name>A0A6J2TI71_DROLE</name>
<dbReference type="AlphaFoldDB" id="A0A6J2TI71"/>
<dbReference type="SMART" id="SM00587">
    <property type="entry name" value="CHK"/>
    <property type="match status" value="1"/>
</dbReference>
<protein>
    <submittedName>
        <fullName evidence="3">Uncharacterized protein LOC115624330</fullName>
    </submittedName>
</protein>
<dbReference type="InterPro" id="IPR015897">
    <property type="entry name" value="CHK_kinase-like"/>
</dbReference>
<reference evidence="3" key="1">
    <citation type="submission" date="2025-08" db="UniProtKB">
        <authorList>
            <consortium name="RefSeq"/>
        </authorList>
    </citation>
    <scope>IDENTIFICATION</scope>
    <source>
        <strain evidence="3">11010-0011.00</strain>
        <tissue evidence="3">Whole body</tissue>
    </source>
</reference>
<dbReference type="OrthoDB" id="411145at2759"/>
<gene>
    <name evidence="3" type="primary">LOC115624330</name>
</gene>
<dbReference type="Gene3D" id="3.90.1200.10">
    <property type="match status" value="1"/>
</dbReference>
<organism evidence="2 3">
    <name type="scientific">Drosophila lebanonensis</name>
    <name type="common">Fruit fly</name>
    <name type="synonym">Scaptodrosophila lebanonensis</name>
    <dbReference type="NCBI Taxonomy" id="7225"/>
    <lineage>
        <taxon>Eukaryota</taxon>
        <taxon>Metazoa</taxon>
        <taxon>Ecdysozoa</taxon>
        <taxon>Arthropoda</taxon>
        <taxon>Hexapoda</taxon>
        <taxon>Insecta</taxon>
        <taxon>Pterygota</taxon>
        <taxon>Neoptera</taxon>
        <taxon>Endopterygota</taxon>
        <taxon>Diptera</taxon>
        <taxon>Brachycera</taxon>
        <taxon>Muscomorpha</taxon>
        <taxon>Ephydroidea</taxon>
        <taxon>Drosophilidae</taxon>
        <taxon>Scaptodrosophila</taxon>
    </lineage>
</organism>
<dbReference type="GeneID" id="115624330"/>
<evidence type="ECO:0000259" key="1">
    <source>
        <dbReference type="SMART" id="SM00587"/>
    </source>
</evidence>
<accession>A0A6J2TI71</accession>